<dbReference type="PANTHER" id="PTHR43580">
    <property type="entry name" value="OXIDOREDUCTASE GLYR1-RELATED"/>
    <property type="match status" value="1"/>
</dbReference>
<keyword evidence="3" id="KW-0520">NAD</keyword>
<evidence type="ECO:0000313" key="6">
    <source>
        <dbReference type="EMBL" id="GHO59868.1"/>
    </source>
</evidence>
<dbReference type="SUPFAM" id="SSF48179">
    <property type="entry name" value="6-phosphogluconate dehydrogenase C-terminal domain-like"/>
    <property type="match status" value="1"/>
</dbReference>
<organism evidence="6 7">
    <name type="scientific">Ktedonobacter robiniae</name>
    <dbReference type="NCBI Taxonomy" id="2778365"/>
    <lineage>
        <taxon>Bacteria</taxon>
        <taxon>Bacillati</taxon>
        <taxon>Chloroflexota</taxon>
        <taxon>Ktedonobacteria</taxon>
        <taxon>Ktedonobacterales</taxon>
        <taxon>Ktedonobacteraceae</taxon>
        <taxon>Ktedonobacter</taxon>
    </lineage>
</organism>
<dbReference type="Pfam" id="PF03446">
    <property type="entry name" value="NAD_binding_2"/>
    <property type="match status" value="1"/>
</dbReference>
<dbReference type="SUPFAM" id="SSF51735">
    <property type="entry name" value="NAD(P)-binding Rossmann-fold domains"/>
    <property type="match status" value="1"/>
</dbReference>
<keyword evidence="2" id="KW-0560">Oxidoreductase</keyword>
<dbReference type="Gene3D" id="3.40.50.720">
    <property type="entry name" value="NAD(P)-binding Rossmann-like Domain"/>
    <property type="match status" value="1"/>
</dbReference>
<keyword evidence="7" id="KW-1185">Reference proteome</keyword>
<dbReference type="InterPro" id="IPR015815">
    <property type="entry name" value="HIBADH-related"/>
</dbReference>
<gene>
    <name evidence="6" type="primary">yfjR_2</name>
    <name evidence="6" type="ORF">KSB_83430</name>
</gene>
<comment type="caution">
    <text evidence="6">The sequence shown here is derived from an EMBL/GenBank/DDBJ whole genome shotgun (WGS) entry which is preliminary data.</text>
</comment>
<dbReference type="Proteomes" id="UP000654345">
    <property type="component" value="Unassembled WGS sequence"/>
</dbReference>
<comment type="similarity">
    <text evidence="1">Belongs to the HIBADH-related family.</text>
</comment>
<proteinExistence type="inferred from homology"/>
<feature type="domain" description="6-phosphogluconate dehydrogenase NADP-binding" evidence="4">
    <location>
        <begin position="4"/>
        <end position="157"/>
    </location>
</feature>
<evidence type="ECO:0000313" key="7">
    <source>
        <dbReference type="Proteomes" id="UP000654345"/>
    </source>
</evidence>
<evidence type="ECO:0000259" key="5">
    <source>
        <dbReference type="Pfam" id="PF14833"/>
    </source>
</evidence>
<protein>
    <submittedName>
        <fullName evidence="6">Oxidoreductase YfjR</fullName>
    </submittedName>
</protein>
<dbReference type="InterPro" id="IPR006115">
    <property type="entry name" value="6PGDH_NADP-bd"/>
</dbReference>
<dbReference type="InterPro" id="IPR029154">
    <property type="entry name" value="HIBADH-like_NADP-bd"/>
</dbReference>
<dbReference type="Pfam" id="PF14833">
    <property type="entry name" value="NAD_binding_11"/>
    <property type="match status" value="1"/>
</dbReference>
<feature type="domain" description="3-hydroxyisobutyrate dehydrogenase-like NAD-binding" evidence="5">
    <location>
        <begin position="167"/>
        <end position="267"/>
    </location>
</feature>
<evidence type="ECO:0000256" key="3">
    <source>
        <dbReference type="ARBA" id="ARBA00023027"/>
    </source>
</evidence>
<evidence type="ECO:0000256" key="1">
    <source>
        <dbReference type="ARBA" id="ARBA00009080"/>
    </source>
</evidence>
<evidence type="ECO:0000256" key="2">
    <source>
        <dbReference type="ARBA" id="ARBA00023002"/>
    </source>
</evidence>
<accession>A0ABQ3V4M3</accession>
<dbReference type="EMBL" id="BNJG01000003">
    <property type="protein sequence ID" value="GHO59868.1"/>
    <property type="molecule type" value="Genomic_DNA"/>
</dbReference>
<name>A0ABQ3V4M3_9CHLR</name>
<dbReference type="RefSeq" id="WP_201376006.1">
    <property type="nucleotide sequence ID" value="NZ_BNJG01000003.1"/>
</dbReference>
<dbReference type="InterPro" id="IPR051265">
    <property type="entry name" value="HIBADH-related_NP60_sf"/>
</dbReference>
<dbReference type="Gene3D" id="1.10.1040.10">
    <property type="entry name" value="N-(1-d-carboxylethyl)-l-norvaline Dehydrogenase, domain 2"/>
    <property type="match status" value="1"/>
</dbReference>
<dbReference type="InterPro" id="IPR008927">
    <property type="entry name" value="6-PGluconate_DH-like_C_sf"/>
</dbReference>
<dbReference type="PIRSF" id="PIRSF000103">
    <property type="entry name" value="HIBADH"/>
    <property type="match status" value="1"/>
</dbReference>
<evidence type="ECO:0000259" key="4">
    <source>
        <dbReference type="Pfam" id="PF03446"/>
    </source>
</evidence>
<reference evidence="6 7" key="1">
    <citation type="journal article" date="2021" name="Int. J. Syst. Evol. Microbiol.">
        <title>Reticulibacter mediterranei gen. nov., sp. nov., within the new family Reticulibacteraceae fam. nov., and Ktedonospora formicarum gen. nov., sp. nov., Ktedonobacter robiniae sp. nov., Dictyobacter formicarum sp. nov. and Dictyobacter arantiisoli sp. nov., belonging to the class Ktedonobacteria.</title>
        <authorList>
            <person name="Yabe S."/>
            <person name="Zheng Y."/>
            <person name="Wang C.M."/>
            <person name="Sakai Y."/>
            <person name="Abe K."/>
            <person name="Yokota A."/>
            <person name="Donadio S."/>
            <person name="Cavaletti L."/>
            <person name="Monciardini P."/>
        </authorList>
    </citation>
    <scope>NUCLEOTIDE SEQUENCE [LARGE SCALE GENOMIC DNA]</scope>
    <source>
        <strain evidence="6 7">SOSP1-30</strain>
    </source>
</reference>
<sequence>MSETIGFIGLGRLGLPMATNLLQAGYALRVYNRTASKAEPLVAQGAQLVERPADVATSGGIVATIVWDDAALESIVMSDGFLEKLGAGGVHIAMSTILPETSKRLAALHAQHGCIYVEAPIFGRPEAAIAHNLWIPFAGPQQAKDRVRPLLQAMGGKGIFDFGEEIGAANIVKLVGNFLIVSAGHSIREALAMARNNGVDPKAVIDMLTSTLFSAPIYQSYGQRVAELSTPFTSAIPLKDVGLFKRTSQQVEISTPIADLLYDILQSA</sequence>
<dbReference type="PANTHER" id="PTHR43580:SF2">
    <property type="entry name" value="CYTOKINE-LIKE NUCLEAR FACTOR N-PAC"/>
    <property type="match status" value="1"/>
</dbReference>
<dbReference type="InterPro" id="IPR013328">
    <property type="entry name" value="6PGD_dom2"/>
</dbReference>
<dbReference type="InterPro" id="IPR036291">
    <property type="entry name" value="NAD(P)-bd_dom_sf"/>
</dbReference>